<dbReference type="AlphaFoldDB" id="A0A9P3UWW7"/>
<dbReference type="GO" id="GO:1901052">
    <property type="term" value="P:sarcosine metabolic process"/>
    <property type="evidence" value="ECO:0007669"/>
    <property type="project" value="TreeGrafter"/>
</dbReference>
<dbReference type="InterPro" id="IPR014369">
    <property type="entry name" value="Gly/Sar_N_MeTrfase"/>
</dbReference>
<organism evidence="7 8">
    <name type="scientific">Mycobacterium kiyosense</name>
    <dbReference type="NCBI Taxonomy" id="2871094"/>
    <lineage>
        <taxon>Bacteria</taxon>
        <taxon>Bacillati</taxon>
        <taxon>Actinomycetota</taxon>
        <taxon>Actinomycetes</taxon>
        <taxon>Mycobacteriales</taxon>
        <taxon>Mycobacteriaceae</taxon>
        <taxon>Mycobacterium</taxon>
    </lineage>
</organism>
<keyword evidence="1 7" id="KW-0489">Methyltransferase</keyword>
<dbReference type="GO" id="GO:0016594">
    <property type="term" value="F:glycine binding"/>
    <property type="evidence" value="ECO:0007669"/>
    <property type="project" value="TreeGrafter"/>
</dbReference>
<dbReference type="EMBL" id="BRZI01000006">
    <property type="protein sequence ID" value="GLD29596.1"/>
    <property type="molecule type" value="Genomic_DNA"/>
</dbReference>
<keyword evidence="3" id="KW-0949">S-adenosyl-L-methionine</keyword>
<sequence>MTTAKFGGRGDTMTRTAPPATAHARVDQDDPLAERATDLYRREFVTDFADKWDELIDWDARAKSEGQFFIEILRTHRKMSILDVATGTGFHSIRLLESGFDVTSVDGSAPMLGKAFENGQKRGLILKTAQADWRELNRTIRGKYDAIICLGNSFTHLHSEHDRRKTLAEFYAALHHDGILILDHRNYDEMLDHGFTSTHRYYYCGDQVTAEPEYLDEGLARFRYAFPDGCEYTLNMFPLRKAYVRRLIHEAAFELVRTYGDFQETYRENTAEFFVHVAHKSMTSNRPLRDRRSPGFGAAHSAPETKGR</sequence>
<evidence type="ECO:0000313" key="8">
    <source>
        <dbReference type="Proteomes" id="UP001064782"/>
    </source>
</evidence>
<keyword evidence="8" id="KW-1185">Reference proteome</keyword>
<dbReference type="InterPro" id="IPR029063">
    <property type="entry name" value="SAM-dependent_MTases_sf"/>
</dbReference>
<dbReference type="InterPro" id="IPR041698">
    <property type="entry name" value="Methyltransf_25"/>
</dbReference>
<dbReference type="RefSeq" id="WP_236976916.1">
    <property type="nucleotide sequence ID" value="NZ_BRXE01000001.1"/>
</dbReference>
<evidence type="ECO:0000256" key="2">
    <source>
        <dbReference type="ARBA" id="ARBA00022679"/>
    </source>
</evidence>
<dbReference type="GO" id="GO:0017174">
    <property type="term" value="F:glycine N-methyltransferase activity"/>
    <property type="evidence" value="ECO:0007669"/>
    <property type="project" value="InterPro"/>
</dbReference>
<proteinExistence type="predicted"/>
<dbReference type="Gene3D" id="3.40.50.150">
    <property type="entry name" value="Vaccinia Virus protein VP39"/>
    <property type="match status" value="1"/>
</dbReference>
<feature type="region of interest" description="Disordered" evidence="4">
    <location>
        <begin position="1"/>
        <end position="28"/>
    </location>
</feature>
<feature type="region of interest" description="Disordered" evidence="4">
    <location>
        <begin position="285"/>
        <end position="308"/>
    </location>
</feature>
<dbReference type="CDD" id="cd02440">
    <property type="entry name" value="AdoMet_MTases"/>
    <property type="match status" value="1"/>
</dbReference>
<dbReference type="Pfam" id="PF13649">
    <property type="entry name" value="Methyltransf_25"/>
    <property type="match status" value="1"/>
</dbReference>
<dbReference type="GO" id="GO:0046500">
    <property type="term" value="P:S-adenosylmethionine metabolic process"/>
    <property type="evidence" value="ECO:0007669"/>
    <property type="project" value="TreeGrafter"/>
</dbReference>
<dbReference type="GO" id="GO:0046498">
    <property type="term" value="P:S-adenosylhomocysteine metabolic process"/>
    <property type="evidence" value="ECO:0007669"/>
    <property type="project" value="TreeGrafter"/>
</dbReference>
<dbReference type="Proteomes" id="UP001064782">
    <property type="component" value="Unassembled WGS sequence"/>
</dbReference>
<name>A0A9P3UWW7_9MYCO</name>
<dbReference type="SUPFAM" id="SSF53335">
    <property type="entry name" value="S-adenosyl-L-methionine-dependent methyltransferases"/>
    <property type="match status" value="1"/>
</dbReference>
<feature type="domain" description="Methyltransferase" evidence="5">
    <location>
        <begin position="81"/>
        <end position="178"/>
    </location>
</feature>
<accession>A0A9P3UWW7</accession>
<evidence type="ECO:0000259" key="5">
    <source>
        <dbReference type="Pfam" id="PF13649"/>
    </source>
</evidence>
<keyword evidence="2" id="KW-0808">Transferase</keyword>
<dbReference type="GO" id="GO:0032259">
    <property type="term" value="P:methylation"/>
    <property type="evidence" value="ECO:0007669"/>
    <property type="project" value="UniProtKB-KW"/>
</dbReference>
<dbReference type="GO" id="GO:0006730">
    <property type="term" value="P:one-carbon metabolic process"/>
    <property type="evidence" value="ECO:0007669"/>
    <property type="project" value="TreeGrafter"/>
</dbReference>
<evidence type="ECO:0000313" key="6">
    <source>
        <dbReference type="EMBL" id="GLB81131.1"/>
    </source>
</evidence>
<dbReference type="GeneID" id="83632201"/>
<dbReference type="EMBL" id="BRXE01000001">
    <property type="protein sequence ID" value="GLB81131.1"/>
    <property type="molecule type" value="Genomic_DNA"/>
</dbReference>
<dbReference type="GO" id="GO:0042802">
    <property type="term" value="F:identical protein binding"/>
    <property type="evidence" value="ECO:0007669"/>
    <property type="project" value="TreeGrafter"/>
</dbReference>
<dbReference type="Proteomes" id="UP001165663">
    <property type="component" value="Unassembled WGS sequence"/>
</dbReference>
<protein>
    <submittedName>
        <fullName evidence="7">SAM-dependent methyltransferase</fullName>
    </submittedName>
</protein>
<evidence type="ECO:0000256" key="4">
    <source>
        <dbReference type="SAM" id="MobiDB-lite"/>
    </source>
</evidence>
<feature type="compositionally biased region" description="Low complexity" evidence="4">
    <location>
        <begin position="13"/>
        <end position="23"/>
    </location>
</feature>
<dbReference type="GO" id="GO:0051289">
    <property type="term" value="P:protein homotetramerization"/>
    <property type="evidence" value="ECO:0007669"/>
    <property type="project" value="TreeGrafter"/>
</dbReference>
<dbReference type="Gene3D" id="3.30.46.10">
    <property type="entry name" value="Glycine N-methyltransferase, chain A, domain 1"/>
    <property type="match status" value="1"/>
</dbReference>
<evidence type="ECO:0000256" key="1">
    <source>
        <dbReference type="ARBA" id="ARBA00022603"/>
    </source>
</evidence>
<comment type="caution">
    <text evidence="7">The sequence shown here is derived from an EMBL/GenBank/DDBJ whole genome shotgun (WGS) entry which is preliminary data.</text>
</comment>
<evidence type="ECO:0000256" key="3">
    <source>
        <dbReference type="ARBA" id="ARBA00022691"/>
    </source>
</evidence>
<reference evidence="7" key="1">
    <citation type="submission" date="2022-08" db="EMBL/GenBank/DDBJ databases">
        <title>Mycobacterium kiyosense sp. nov., scotochromogenic slow-glowing species isolated from respiratory specimens.</title>
        <authorList>
            <person name="Fukano H."/>
            <person name="Kazumi Y."/>
            <person name="Sakagami N."/>
            <person name="Ato M."/>
            <person name="Mitarai S."/>
            <person name="Hoshino Y."/>
        </authorList>
    </citation>
    <scope>NUCLEOTIDE SEQUENCE</scope>
    <source>
        <strain evidence="7">1413</strain>
        <strain evidence="6">SRL2020-028</strain>
    </source>
</reference>
<dbReference type="PANTHER" id="PTHR16458:SF2">
    <property type="entry name" value="GLYCINE N-METHYLTRANSFERASE"/>
    <property type="match status" value="1"/>
</dbReference>
<dbReference type="GO" id="GO:0005829">
    <property type="term" value="C:cytosol"/>
    <property type="evidence" value="ECO:0007669"/>
    <property type="project" value="TreeGrafter"/>
</dbReference>
<dbReference type="GO" id="GO:1904047">
    <property type="term" value="F:S-adenosyl-L-methionine binding"/>
    <property type="evidence" value="ECO:0007669"/>
    <property type="project" value="TreeGrafter"/>
</dbReference>
<dbReference type="GO" id="GO:0006111">
    <property type="term" value="P:regulation of gluconeogenesis"/>
    <property type="evidence" value="ECO:0007669"/>
    <property type="project" value="TreeGrafter"/>
</dbReference>
<evidence type="ECO:0000313" key="7">
    <source>
        <dbReference type="EMBL" id="GLD29596.1"/>
    </source>
</evidence>
<dbReference type="PROSITE" id="PS51600">
    <property type="entry name" value="SAM_GNMT"/>
    <property type="match status" value="1"/>
</dbReference>
<dbReference type="PANTHER" id="PTHR16458">
    <property type="entry name" value="GLYCINE N-METHYLTRANSFERASE"/>
    <property type="match status" value="1"/>
</dbReference>
<gene>
    <name evidence="7" type="ORF">Mkiyose1413_14790</name>
    <name evidence="6" type="ORF">SRL2020028_03870</name>
</gene>